<keyword evidence="7 8" id="KW-0472">Membrane</keyword>
<dbReference type="RefSeq" id="WP_076341099.1">
    <property type="nucleotide sequence ID" value="NZ_CANTAN010000002.1"/>
</dbReference>
<keyword evidence="6 8" id="KW-1133">Transmembrane helix</keyword>
<organism evidence="9 10">
    <name type="scientific">Dubosiella newyorkensis</name>
    <dbReference type="NCBI Taxonomy" id="1862672"/>
    <lineage>
        <taxon>Bacteria</taxon>
        <taxon>Bacillati</taxon>
        <taxon>Bacillota</taxon>
        <taxon>Erysipelotrichia</taxon>
        <taxon>Erysipelotrichales</taxon>
        <taxon>Erysipelotrichaceae</taxon>
        <taxon>Dubosiella</taxon>
    </lineage>
</organism>
<dbReference type="GeneID" id="78275216"/>
<keyword evidence="4" id="KW-1003">Cell membrane</keyword>
<keyword evidence="3" id="KW-0813">Transport</keyword>
<feature type="transmembrane region" description="Helical" evidence="8">
    <location>
        <begin position="271"/>
        <end position="301"/>
    </location>
</feature>
<keyword evidence="5 8" id="KW-0812">Transmembrane</keyword>
<evidence type="ECO:0000256" key="6">
    <source>
        <dbReference type="ARBA" id="ARBA00022989"/>
    </source>
</evidence>
<keyword evidence="10" id="KW-1185">Reference proteome</keyword>
<dbReference type="EMBL" id="MPKA01000058">
    <property type="protein sequence ID" value="OLU46843.1"/>
    <property type="molecule type" value="Genomic_DNA"/>
</dbReference>
<evidence type="ECO:0000313" key="10">
    <source>
        <dbReference type="Proteomes" id="UP000186705"/>
    </source>
</evidence>
<protein>
    <submittedName>
        <fullName evidence="9">AI-2E family transporter</fullName>
    </submittedName>
</protein>
<dbReference type="InterPro" id="IPR002549">
    <property type="entry name" value="AI-2E-like"/>
</dbReference>
<gene>
    <name evidence="9" type="ORF">BO225_04535</name>
</gene>
<reference evidence="9 10" key="1">
    <citation type="submission" date="2016-11" db="EMBL/GenBank/DDBJ databases">
        <title>Description of two novel members of the family Erysipelotrichaceae: Ileibacterium lipovorans gen. nov., sp. nov. and Dubosiella newyorkensis, gen. nov., sp. nov.</title>
        <authorList>
            <person name="Cox L.M."/>
            <person name="Sohn J."/>
            <person name="Tyrrell K.L."/>
            <person name="Citron D.M."/>
            <person name="Lawson P.A."/>
            <person name="Patel N.B."/>
            <person name="Iizumi T."/>
            <person name="Perez-Perez G.I."/>
            <person name="Goldstein E.J."/>
            <person name="Blaser M.J."/>
        </authorList>
    </citation>
    <scope>NUCLEOTIDE SEQUENCE [LARGE SCALE GENOMIC DNA]</scope>
    <source>
        <strain evidence="9 10">NYU-BL-A4</strain>
    </source>
</reference>
<feature type="transmembrane region" description="Helical" evidence="8">
    <location>
        <begin position="308"/>
        <end position="327"/>
    </location>
</feature>
<evidence type="ECO:0000256" key="5">
    <source>
        <dbReference type="ARBA" id="ARBA00022692"/>
    </source>
</evidence>
<evidence type="ECO:0000313" key="9">
    <source>
        <dbReference type="EMBL" id="OLU46843.1"/>
    </source>
</evidence>
<feature type="transmembrane region" description="Helical" evidence="8">
    <location>
        <begin position="243"/>
        <end position="265"/>
    </location>
</feature>
<evidence type="ECO:0000256" key="8">
    <source>
        <dbReference type="SAM" id="Phobius"/>
    </source>
</evidence>
<feature type="transmembrane region" description="Helical" evidence="8">
    <location>
        <begin position="14"/>
        <end position="32"/>
    </location>
</feature>
<feature type="transmembrane region" description="Helical" evidence="8">
    <location>
        <begin position="84"/>
        <end position="106"/>
    </location>
</feature>
<evidence type="ECO:0000256" key="3">
    <source>
        <dbReference type="ARBA" id="ARBA00022448"/>
    </source>
</evidence>
<evidence type="ECO:0000256" key="4">
    <source>
        <dbReference type="ARBA" id="ARBA00022475"/>
    </source>
</evidence>
<dbReference type="PANTHER" id="PTHR21716:SF53">
    <property type="entry name" value="PERMEASE PERM-RELATED"/>
    <property type="match status" value="1"/>
</dbReference>
<dbReference type="Pfam" id="PF01594">
    <property type="entry name" value="AI-2E_transport"/>
    <property type="match status" value="1"/>
</dbReference>
<dbReference type="GO" id="GO:0005886">
    <property type="term" value="C:plasma membrane"/>
    <property type="evidence" value="ECO:0007669"/>
    <property type="project" value="UniProtKB-SubCell"/>
</dbReference>
<feature type="transmembrane region" description="Helical" evidence="8">
    <location>
        <begin position="186"/>
        <end position="204"/>
    </location>
</feature>
<feature type="transmembrane region" description="Helical" evidence="8">
    <location>
        <begin position="339"/>
        <end position="368"/>
    </location>
</feature>
<comment type="subcellular location">
    <subcellularLocation>
        <location evidence="1">Cell membrane</location>
        <topology evidence="1">Multi-pass membrane protein</topology>
    </subcellularLocation>
</comment>
<comment type="similarity">
    <text evidence="2">Belongs to the autoinducer-2 exporter (AI-2E) (TC 2.A.86) family.</text>
</comment>
<proteinExistence type="inferred from homology"/>
<evidence type="ECO:0000256" key="1">
    <source>
        <dbReference type="ARBA" id="ARBA00004651"/>
    </source>
</evidence>
<feature type="transmembrane region" description="Helical" evidence="8">
    <location>
        <begin position="38"/>
        <end position="63"/>
    </location>
</feature>
<evidence type="ECO:0000256" key="2">
    <source>
        <dbReference type="ARBA" id="ARBA00009773"/>
    </source>
</evidence>
<evidence type="ECO:0000256" key="7">
    <source>
        <dbReference type="ARBA" id="ARBA00023136"/>
    </source>
</evidence>
<accession>A0A1U7NND4</accession>
<name>A0A1U7NND4_9FIRM</name>
<dbReference type="Proteomes" id="UP000186705">
    <property type="component" value="Unassembled WGS sequence"/>
</dbReference>
<dbReference type="STRING" id="1862672.BO225_04535"/>
<dbReference type="OrthoDB" id="9793390at2"/>
<comment type="caution">
    <text evidence="9">The sequence shown here is derived from an EMBL/GenBank/DDBJ whole genome shotgun (WGS) entry which is preliminary data.</text>
</comment>
<dbReference type="PANTHER" id="PTHR21716">
    <property type="entry name" value="TRANSMEMBRANE PROTEIN"/>
    <property type="match status" value="1"/>
</dbReference>
<dbReference type="AlphaFoldDB" id="A0A1U7NND4"/>
<sequence>MFHIPKTLKEKENLYRRLLLFAVGLFMLVLYFEKILWIVSIIVNICMPFIIGGAIAFIWNTIANNLINFYSLISHRSENKVIRFIANILSIMVFVLLLALFLFLIMPRVISSFQTLLSLMPQTIHNIYHWAYYASKPIPYVHQWLRTINADPGNISQVLESLFSWVISGSANDIIGNVYSVLTNTFSLLFSTLVSIMFAVIVLFNKQTVVKEGFYLMRAYLSNKRYAKTVHILSLIRNTFTSYIGGTCTECIILATLVMFFASLFQIPFAFLAGILVGIGALIPMFGALAAAIIAALLIAVDTPIEGLYFIILFICIQQVEGNFIYPNVVGKSVGIPPIYVMIAVTLGANVAGILGMVFFIPIFSCLYQLIKEDASKRIEIKDKKEGVFDE</sequence>